<dbReference type="AlphaFoldDB" id="A0A9W7AQP3"/>
<evidence type="ECO:0000313" key="2">
    <source>
        <dbReference type="Proteomes" id="UP001165122"/>
    </source>
</evidence>
<dbReference type="OrthoDB" id="67864at2759"/>
<keyword evidence="2" id="KW-1185">Reference proteome</keyword>
<organism evidence="1 2">
    <name type="scientific">Triparma laevis f. longispina</name>
    <dbReference type="NCBI Taxonomy" id="1714387"/>
    <lineage>
        <taxon>Eukaryota</taxon>
        <taxon>Sar</taxon>
        <taxon>Stramenopiles</taxon>
        <taxon>Ochrophyta</taxon>
        <taxon>Bolidophyceae</taxon>
        <taxon>Parmales</taxon>
        <taxon>Triparmaceae</taxon>
        <taxon>Triparma</taxon>
    </lineage>
</organism>
<dbReference type="Pfam" id="PF05705">
    <property type="entry name" value="DUF829"/>
    <property type="match status" value="1"/>
</dbReference>
<gene>
    <name evidence="1" type="ORF">TrLO_g14532</name>
</gene>
<sequence>MSTSTKTFTISTGISGADAICEVPPNPSSTLLLLVGWFGSKPKHVKKFQSLHRKMDGNTPTVSLTLPRSSVFGSFTTSSAAVQEEQLRVLNSLSSQILSPSTDNPFGTVTSVKWHVFSNGGCFLIRHLYSDEERLPSYPSIVKMKQITHSVIYDSAPCYPYMHLAARALTMGSGLSKTPNSLIENFLILPVVAVAFFLKAGVELLLGGKESPEGSKR</sequence>
<proteinExistence type="predicted"/>
<accession>A0A9W7AQP3</accession>
<name>A0A9W7AQP3_9STRA</name>
<evidence type="ECO:0000313" key="1">
    <source>
        <dbReference type="EMBL" id="GMH73747.1"/>
    </source>
</evidence>
<dbReference type="InterPro" id="IPR008547">
    <property type="entry name" value="DUF829_TMEM53"/>
</dbReference>
<comment type="caution">
    <text evidence="1">The sequence shown here is derived from an EMBL/GenBank/DDBJ whole genome shotgun (WGS) entry which is preliminary data.</text>
</comment>
<reference evidence="2" key="1">
    <citation type="journal article" date="2023" name="Commun. Biol.">
        <title>Genome analysis of Parmales, the sister group of diatoms, reveals the evolutionary specialization of diatoms from phago-mixotrophs to photoautotrophs.</title>
        <authorList>
            <person name="Ban H."/>
            <person name="Sato S."/>
            <person name="Yoshikawa S."/>
            <person name="Yamada K."/>
            <person name="Nakamura Y."/>
            <person name="Ichinomiya M."/>
            <person name="Sato N."/>
            <person name="Blanc-Mathieu R."/>
            <person name="Endo H."/>
            <person name="Kuwata A."/>
            <person name="Ogata H."/>
        </authorList>
    </citation>
    <scope>NUCLEOTIDE SEQUENCE [LARGE SCALE GENOMIC DNA]</scope>
    <source>
        <strain evidence="2">NIES 3700</strain>
    </source>
</reference>
<protein>
    <submittedName>
        <fullName evidence="1">Uncharacterized protein</fullName>
    </submittedName>
</protein>
<dbReference type="Proteomes" id="UP001165122">
    <property type="component" value="Unassembled WGS sequence"/>
</dbReference>
<dbReference type="EMBL" id="BRXW01000680">
    <property type="protein sequence ID" value="GMH73747.1"/>
    <property type="molecule type" value="Genomic_DNA"/>
</dbReference>